<dbReference type="PANTHER" id="PTHR46193:SF18">
    <property type="entry name" value="HEXITOL PHOSPHATASE B"/>
    <property type="match status" value="1"/>
</dbReference>
<dbReference type="SUPFAM" id="SSF56784">
    <property type="entry name" value="HAD-like"/>
    <property type="match status" value="1"/>
</dbReference>
<dbReference type="SFLD" id="SFLDS00003">
    <property type="entry name" value="Haloacid_Dehalogenase"/>
    <property type="match status" value="1"/>
</dbReference>
<evidence type="ECO:0000256" key="3">
    <source>
        <dbReference type="ARBA" id="ARBA00023277"/>
    </source>
</evidence>
<name>A0A7S0KXV1_MICPS</name>
<dbReference type="InterPro" id="IPR023214">
    <property type="entry name" value="HAD_sf"/>
</dbReference>
<feature type="region of interest" description="Disordered" evidence="5">
    <location>
        <begin position="23"/>
        <end position="55"/>
    </location>
</feature>
<dbReference type="GO" id="GO:0046872">
    <property type="term" value="F:metal ion binding"/>
    <property type="evidence" value="ECO:0007669"/>
    <property type="project" value="UniProtKB-KW"/>
</dbReference>
<evidence type="ECO:0000313" key="6">
    <source>
        <dbReference type="EMBL" id="CAD8593589.1"/>
    </source>
</evidence>
<keyword evidence="2" id="KW-0460">Magnesium</keyword>
<proteinExistence type="predicted"/>
<evidence type="ECO:0000256" key="2">
    <source>
        <dbReference type="ARBA" id="ARBA00022842"/>
    </source>
</evidence>
<dbReference type="AlphaFoldDB" id="A0A7S0KXV1"/>
<protein>
    <submittedName>
        <fullName evidence="6">Uncharacterized protein</fullName>
    </submittedName>
</protein>
<evidence type="ECO:0000256" key="1">
    <source>
        <dbReference type="ARBA" id="ARBA00022723"/>
    </source>
</evidence>
<gene>
    <name evidence="6" type="ORF">MSP1404_LOCUS10993</name>
</gene>
<keyword evidence="3" id="KW-0119">Carbohydrate metabolism</keyword>
<dbReference type="GO" id="GO:0003824">
    <property type="term" value="F:catalytic activity"/>
    <property type="evidence" value="ECO:0007669"/>
    <property type="project" value="UniProtKB-ARBA"/>
</dbReference>
<evidence type="ECO:0000256" key="5">
    <source>
        <dbReference type="SAM" id="MobiDB-lite"/>
    </source>
</evidence>
<organism evidence="6">
    <name type="scientific">Micromonas pusilla</name>
    <name type="common">Picoplanktonic green alga</name>
    <name type="synonym">Chromulina pusilla</name>
    <dbReference type="NCBI Taxonomy" id="38833"/>
    <lineage>
        <taxon>Eukaryota</taxon>
        <taxon>Viridiplantae</taxon>
        <taxon>Chlorophyta</taxon>
        <taxon>Mamiellophyceae</taxon>
        <taxon>Mamiellales</taxon>
        <taxon>Mamiellaceae</taxon>
        <taxon>Micromonas</taxon>
    </lineage>
</organism>
<dbReference type="Pfam" id="PF00702">
    <property type="entry name" value="Hydrolase"/>
    <property type="match status" value="1"/>
</dbReference>
<dbReference type="InterPro" id="IPR051600">
    <property type="entry name" value="Beta-PGM-like"/>
</dbReference>
<dbReference type="SFLD" id="SFLDG01129">
    <property type="entry name" value="C1.5:_HAD__Beta-PGM__Phosphata"/>
    <property type="match status" value="1"/>
</dbReference>
<dbReference type="PANTHER" id="PTHR46193">
    <property type="entry name" value="6-PHOSPHOGLUCONATE PHOSPHATASE"/>
    <property type="match status" value="1"/>
</dbReference>
<keyword evidence="4" id="KW-0175">Coiled coil</keyword>
<reference evidence="6" key="1">
    <citation type="submission" date="2021-01" db="EMBL/GenBank/DDBJ databases">
        <authorList>
            <person name="Corre E."/>
            <person name="Pelletier E."/>
            <person name="Niang G."/>
            <person name="Scheremetjew M."/>
            <person name="Finn R."/>
            <person name="Kale V."/>
            <person name="Holt S."/>
            <person name="Cochrane G."/>
            <person name="Meng A."/>
            <person name="Brown T."/>
            <person name="Cohen L."/>
        </authorList>
    </citation>
    <scope>NUCLEOTIDE SEQUENCE</scope>
    <source>
        <strain evidence="6">CCMP494</strain>
    </source>
</reference>
<dbReference type="InterPro" id="IPR036412">
    <property type="entry name" value="HAD-like_sf"/>
</dbReference>
<evidence type="ECO:0000256" key="4">
    <source>
        <dbReference type="SAM" id="Coils"/>
    </source>
</evidence>
<feature type="coiled-coil region" evidence="4">
    <location>
        <begin position="468"/>
        <end position="522"/>
    </location>
</feature>
<feature type="compositionally biased region" description="Polar residues" evidence="5">
    <location>
        <begin position="32"/>
        <end position="44"/>
    </location>
</feature>
<dbReference type="Gene3D" id="3.40.50.1000">
    <property type="entry name" value="HAD superfamily/HAD-like"/>
    <property type="match status" value="1"/>
</dbReference>
<dbReference type="EMBL" id="HBEV01014116">
    <property type="protein sequence ID" value="CAD8593589.1"/>
    <property type="molecule type" value="Transcribed_RNA"/>
</dbReference>
<accession>A0A7S0KXV1</accession>
<keyword evidence="1" id="KW-0479">Metal-binding</keyword>
<sequence>MNCNLAFSLNPCLARAPRRALARGRQRRLQKKSTVVRSALSSKQPTEEGAGAPGVSSDPFSSMMNFISDVNPLASVFKSPDDKLHVHFGAGRLGFGLVLPALESSGSPYVIMNRPSKVWHPIIAGEEETQQHVAVKINGECSCGGRGLHVITEADIRSREDGVLGCIKEGLDKGARGFLLLSMDVDLTAPLVSQATSFSCALGPAVDVLVNLLVQLPDCEDENRPVLYACENDHSSVEKLQFALRTKIEAVPCMVDRICVDLQVAEDGREVAVTAEGHEGSIVVLNQPESGEGADGDGPLAGDYVSNPENEKDSRYLYRKKLLTVNGMHTVIAFRTLCSYAQNQRNFQPPEKCLAIPLLSDETITEEQRTEIWTWGVAQLLVLMWEHGLTTMTRVHGKDSPEELVPFLLDQLRTTLDRFFSIEDSTARVLGGGVSLRYEGRLLPTFDTITSDIFTVGWDETSPQLALLKEAGLDFDEMKETLKSLVDEARPFAAVDKRARAMQALEEAMKEEQAAVQIRETQIRCNAASDIAVLFDFDGTLGDTETCAMEVAFWELAPYFPNVLAEDLTPQRMKEFIRLNAGKAFELMFDRVESDRAAVGLPPIEEIRSRFQEDFDIIQVVNSNRAALGLQPFEMVREDHKSLLDKARDETLVALTALAKPNDGVIKALNFLKISGFKYAVSTTSPKPRVPVCIETARLTDFFPPEKVHSGFSDFDPPKYKPAPDVYLKAAAAEEVPVDNCIAVEDSVSGVGAAANAKIGLIVGYVGGSHIPYEAREEQAKALMKGGKSIDRRGADIVITDMTDLPTVANFFLDLKLDCGDDEQCLARPYDFSQLGPSLVDKIYTPEFSGAMPEAEDVNPR</sequence>
<feature type="region of interest" description="Disordered" evidence="5">
    <location>
        <begin position="287"/>
        <end position="306"/>
    </location>
</feature>